<dbReference type="KEGG" id="zga:ZOBELLIA_3244"/>
<dbReference type="STRING" id="63186.ZOBELLIA_3244"/>
<evidence type="ECO:0000313" key="1">
    <source>
        <dbReference type="EMBL" id="CAZ97382.1"/>
    </source>
</evidence>
<protein>
    <submittedName>
        <fullName evidence="1">Uncharacterized protein</fullName>
    </submittedName>
</protein>
<name>G0L057_ZOBGA</name>
<sequence length="41" mass="4365">MLCFIVFSSKYAVIAGLVEVVSDESGYGINESGYEGNETEG</sequence>
<accession>G0L057</accession>
<organism evidence="1 2">
    <name type="scientific">Zobellia galactanivorans (strain DSM 12802 / CCUG 47099 / CIP 106680 / NCIMB 13871 / Dsij)</name>
    <dbReference type="NCBI Taxonomy" id="63186"/>
    <lineage>
        <taxon>Bacteria</taxon>
        <taxon>Pseudomonadati</taxon>
        <taxon>Bacteroidota</taxon>
        <taxon>Flavobacteriia</taxon>
        <taxon>Flavobacteriales</taxon>
        <taxon>Flavobacteriaceae</taxon>
        <taxon>Zobellia</taxon>
    </lineage>
</organism>
<keyword evidence="2" id="KW-1185">Reference proteome</keyword>
<dbReference type="Proteomes" id="UP000008898">
    <property type="component" value="Chromosome"/>
</dbReference>
<reference evidence="2" key="1">
    <citation type="submission" date="2009-07" db="EMBL/GenBank/DDBJ databases">
        <title>Complete genome sequence of Zobellia galactanivorans Dsij.</title>
        <authorList>
            <consortium name="Genoscope - CEA"/>
        </authorList>
    </citation>
    <scope>NUCLEOTIDE SEQUENCE [LARGE SCALE GENOMIC DNA]</scope>
    <source>
        <strain evidence="2">DSM 12802 / CCUG 47099 / CIP 106680 / NCIMB 13871 / Dsij</strain>
    </source>
</reference>
<proteinExistence type="predicted"/>
<dbReference type="HOGENOM" id="CLU_3279155_0_0_10"/>
<dbReference type="EMBL" id="FP476056">
    <property type="protein sequence ID" value="CAZ97382.1"/>
    <property type="molecule type" value="Genomic_DNA"/>
</dbReference>
<dbReference type="AlphaFoldDB" id="G0L057"/>
<reference evidence="1 2" key="2">
    <citation type="journal article" date="2012" name="Environ. Microbiol.">
        <title>Characterization of the first alginolytic operons in a marine bacterium: from their emergence in marine Flavobacteriia to their independent transfers to marine Proteobacteria and human gut Bacteroides.</title>
        <authorList>
            <person name="Thomas F."/>
            <person name="Barbeyron T."/>
            <person name="Tonon T."/>
            <person name="Genicot S."/>
            <person name="Czjzek M."/>
            <person name="Michel G."/>
        </authorList>
    </citation>
    <scope>NUCLEOTIDE SEQUENCE [LARGE SCALE GENOMIC DNA]</scope>
    <source>
        <strain evidence="2">DSM 12802 / CCUG 47099 / CIP 106680 / NCIMB 13871 / Dsij</strain>
    </source>
</reference>
<evidence type="ECO:0000313" key="2">
    <source>
        <dbReference type="Proteomes" id="UP000008898"/>
    </source>
</evidence>
<gene>
    <name evidence="1" type="ordered locus">zobellia_3244</name>
</gene>